<keyword evidence="3" id="KW-1185">Reference proteome</keyword>
<reference evidence="2 3" key="1">
    <citation type="submission" date="2017-12" db="EMBL/GenBank/DDBJ databases">
        <title>Comparative genomics of Botrytis spp.</title>
        <authorList>
            <person name="Valero-Jimenez C.A."/>
            <person name="Tapia P."/>
            <person name="Veloso J."/>
            <person name="Silva-Moreno E."/>
            <person name="Staats M."/>
            <person name="Valdes J.H."/>
            <person name="Van Kan J.A.L."/>
        </authorList>
    </citation>
    <scope>NUCLEOTIDE SEQUENCE [LARGE SCALE GENOMIC DNA]</scope>
    <source>
        <strain evidence="2 3">MUCL435</strain>
    </source>
</reference>
<evidence type="ECO:0000256" key="1">
    <source>
        <dbReference type="SAM" id="Phobius"/>
    </source>
</evidence>
<sequence length="154" mass="17795">MNPSRGGDKNYAMRMPSNATWSKLDMEKHATDICKIPLHEAGFLLDSNQGSEQEFHDKMLKYRVGPNVESLQTVKQSKIEDPKEIADMRDLYIENTRKYADSLINKFLTFFRVMNDGSHFMMFVRGFRLFALVGYIQFCFVLELVANVVNVVNV</sequence>
<evidence type="ECO:0000313" key="3">
    <source>
        <dbReference type="Proteomes" id="UP000308671"/>
    </source>
</evidence>
<gene>
    <name evidence="2" type="ORF">BGAL_0561g00030</name>
</gene>
<organism evidence="2 3">
    <name type="scientific">Botrytis galanthina</name>
    <dbReference type="NCBI Taxonomy" id="278940"/>
    <lineage>
        <taxon>Eukaryota</taxon>
        <taxon>Fungi</taxon>
        <taxon>Dikarya</taxon>
        <taxon>Ascomycota</taxon>
        <taxon>Pezizomycotina</taxon>
        <taxon>Leotiomycetes</taxon>
        <taxon>Helotiales</taxon>
        <taxon>Sclerotiniaceae</taxon>
        <taxon>Botrytis</taxon>
    </lineage>
</organism>
<dbReference type="AlphaFoldDB" id="A0A4S8QIZ3"/>
<evidence type="ECO:0000313" key="2">
    <source>
        <dbReference type="EMBL" id="THV44887.1"/>
    </source>
</evidence>
<name>A0A4S8QIZ3_9HELO</name>
<comment type="caution">
    <text evidence="2">The sequence shown here is derived from an EMBL/GenBank/DDBJ whole genome shotgun (WGS) entry which is preliminary data.</text>
</comment>
<feature type="transmembrane region" description="Helical" evidence="1">
    <location>
        <begin position="129"/>
        <end position="149"/>
    </location>
</feature>
<dbReference type="Proteomes" id="UP000308671">
    <property type="component" value="Unassembled WGS sequence"/>
</dbReference>
<accession>A0A4S8QIZ3</accession>
<keyword evidence="1" id="KW-0812">Transmembrane</keyword>
<keyword evidence="1" id="KW-0472">Membrane</keyword>
<keyword evidence="1" id="KW-1133">Transmembrane helix</keyword>
<protein>
    <submittedName>
        <fullName evidence="2">Uncharacterized protein</fullName>
    </submittedName>
</protein>
<dbReference type="EMBL" id="PQXL01000560">
    <property type="protein sequence ID" value="THV44887.1"/>
    <property type="molecule type" value="Genomic_DNA"/>
</dbReference>
<proteinExistence type="predicted"/>